<evidence type="ECO:0000313" key="2">
    <source>
        <dbReference type="Proteomes" id="UP000050525"/>
    </source>
</evidence>
<protein>
    <submittedName>
        <fullName evidence="1">Uncharacterized protein</fullName>
    </submittedName>
</protein>
<comment type="caution">
    <text evidence="1">The sequence shown here is derived from an EMBL/GenBank/DDBJ whole genome shotgun (WGS) entry which is preliminary data.</text>
</comment>
<keyword evidence="2" id="KW-1185">Reference proteome</keyword>
<dbReference type="AlphaFoldDB" id="A0A151MBL8"/>
<dbReference type="EMBL" id="AKHW03006283">
    <property type="protein sequence ID" value="KYO21923.1"/>
    <property type="molecule type" value="Genomic_DNA"/>
</dbReference>
<organism evidence="1 2">
    <name type="scientific">Alligator mississippiensis</name>
    <name type="common">American alligator</name>
    <dbReference type="NCBI Taxonomy" id="8496"/>
    <lineage>
        <taxon>Eukaryota</taxon>
        <taxon>Metazoa</taxon>
        <taxon>Chordata</taxon>
        <taxon>Craniata</taxon>
        <taxon>Vertebrata</taxon>
        <taxon>Euteleostomi</taxon>
        <taxon>Archelosauria</taxon>
        <taxon>Archosauria</taxon>
        <taxon>Crocodylia</taxon>
        <taxon>Alligatoridae</taxon>
        <taxon>Alligatorinae</taxon>
        <taxon>Alligator</taxon>
    </lineage>
</organism>
<gene>
    <name evidence="1" type="ORF">Y1Q_0000582</name>
</gene>
<accession>A0A151MBL8</accession>
<sequence length="95" mass="10457">MTASEERPTKSSDPSKEQSHIFKAFQGNHRDSRVQCPDSCSGNDECVGAGIWCNPRLKELRISNKYASIWSVGCKSRSSSFITHLPSTGLVLQSP</sequence>
<name>A0A151MBL8_ALLMI</name>
<dbReference type="Proteomes" id="UP000050525">
    <property type="component" value="Unassembled WGS sequence"/>
</dbReference>
<evidence type="ECO:0000313" key="1">
    <source>
        <dbReference type="EMBL" id="KYO21923.1"/>
    </source>
</evidence>
<proteinExistence type="predicted"/>
<reference evidence="1 2" key="1">
    <citation type="journal article" date="2012" name="Genome Biol.">
        <title>Sequencing three crocodilian genomes to illuminate the evolution of archosaurs and amniotes.</title>
        <authorList>
            <person name="St John J.A."/>
            <person name="Braun E.L."/>
            <person name="Isberg S.R."/>
            <person name="Miles L.G."/>
            <person name="Chong A.Y."/>
            <person name="Gongora J."/>
            <person name="Dalzell P."/>
            <person name="Moran C."/>
            <person name="Bed'hom B."/>
            <person name="Abzhanov A."/>
            <person name="Burgess S.C."/>
            <person name="Cooksey A.M."/>
            <person name="Castoe T.A."/>
            <person name="Crawford N.G."/>
            <person name="Densmore L.D."/>
            <person name="Drew J.C."/>
            <person name="Edwards S.V."/>
            <person name="Faircloth B.C."/>
            <person name="Fujita M.K."/>
            <person name="Greenwold M.J."/>
            <person name="Hoffmann F.G."/>
            <person name="Howard J.M."/>
            <person name="Iguchi T."/>
            <person name="Janes D.E."/>
            <person name="Khan S.Y."/>
            <person name="Kohno S."/>
            <person name="de Koning A.J."/>
            <person name="Lance S.L."/>
            <person name="McCarthy F.M."/>
            <person name="McCormack J.E."/>
            <person name="Merchant M.E."/>
            <person name="Peterson D.G."/>
            <person name="Pollock D.D."/>
            <person name="Pourmand N."/>
            <person name="Raney B.J."/>
            <person name="Roessler K.A."/>
            <person name="Sanford J.R."/>
            <person name="Sawyer R.H."/>
            <person name="Schmidt C.J."/>
            <person name="Triplett E.W."/>
            <person name="Tuberville T.D."/>
            <person name="Venegas-Anaya M."/>
            <person name="Howard J.T."/>
            <person name="Jarvis E.D."/>
            <person name="Guillette L.J.Jr."/>
            <person name="Glenn T.C."/>
            <person name="Green R.E."/>
            <person name="Ray D.A."/>
        </authorList>
    </citation>
    <scope>NUCLEOTIDE SEQUENCE [LARGE SCALE GENOMIC DNA]</scope>
    <source>
        <strain evidence="1">KSC_2009_1</strain>
    </source>
</reference>